<dbReference type="Gene3D" id="2.40.50.230">
    <property type="entry name" value="Gp5 N-terminal domain"/>
    <property type="match status" value="1"/>
</dbReference>
<comment type="caution">
    <text evidence="2">The sequence shown here is derived from an EMBL/GenBank/DDBJ whole genome shotgun (WGS) entry which is preliminary data.</text>
</comment>
<dbReference type="InterPro" id="IPR006531">
    <property type="entry name" value="Gp5/Vgr_OB"/>
</dbReference>
<protein>
    <recommendedName>
        <fullName evidence="1">Gp5/Type VI secretion system Vgr protein OB-fold domain-containing protein</fullName>
    </recommendedName>
</protein>
<evidence type="ECO:0000259" key="1">
    <source>
        <dbReference type="Pfam" id="PF04717"/>
    </source>
</evidence>
<dbReference type="SUPFAM" id="SSF69255">
    <property type="entry name" value="gp5 N-terminal domain-like"/>
    <property type="match status" value="1"/>
</dbReference>
<dbReference type="AlphaFoldDB" id="A0A543PUF2"/>
<dbReference type="EMBL" id="VFQF01000001">
    <property type="protein sequence ID" value="TQN47686.1"/>
    <property type="molecule type" value="Genomic_DNA"/>
</dbReference>
<dbReference type="Proteomes" id="UP000320085">
    <property type="component" value="Unassembled WGS sequence"/>
</dbReference>
<gene>
    <name evidence="2" type="ORF">FHX52_0795</name>
</gene>
<dbReference type="RefSeq" id="WP_141820094.1">
    <property type="nucleotide sequence ID" value="NZ_VFQF01000001.1"/>
</dbReference>
<sequence length="218" mass="22361">MTDLLYDAVARIARHEANVRSWVAVGIVTEVHSTVLAANDHSVSVRIRDTRVVVPRIPVAVGVLGFVAMPAVDDVVVVAFADGDPHAGVVVGRLYDRDLAPPEHGAGQLVLQLPAGASSPNIDVLADPATPELTLKVGDTTVEITGKSATITIGDAELVVDGNSPAAVTVRAGDASIELGANGNLKLEASNKLEIKASQITIEGSGKVTVSGGTVEVN</sequence>
<accession>A0A543PUF2</accession>
<dbReference type="InterPro" id="IPR037026">
    <property type="entry name" value="Vgr_OB-fold_dom_sf"/>
</dbReference>
<proteinExistence type="predicted"/>
<reference evidence="2 3" key="1">
    <citation type="submission" date="2019-06" db="EMBL/GenBank/DDBJ databases">
        <title>Sequencing the genomes of 1000 actinobacteria strains.</title>
        <authorList>
            <person name="Klenk H.-P."/>
        </authorList>
    </citation>
    <scope>NUCLEOTIDE SEQUENCE [LARGE SCALE GENOMIC DNA]</scope>
    <source>
        <strain evidence="2 3">DSM 21776</strain>
    </source>
</reference>
<organism evidence="2 3">
    <name type="scientific">Humibacillus xanthopallidus</name>
    <dbReference type="NCBI Taxonomy" id="412689"/>
    <lineage>
        <taxon>Bacteria</taxon>
        <taxon>Bacillati</taxon>
        <taxon>Actinomycetota</taxon>
        <taxon>Actinomycetes</taxon>
        <taxon>Micrococcales</taxon>
        <taxon>Intrasporangiaceae</taxon>
        <taxon>Humibacillus</taxon>
    </lineage>
</organism>
<feature type="domain" description="Gp5/Type VI secretion system Vgr protein OB-fold" evidence="1">
    <location>
        <begin position="55"/>
        <end position="95"/>
    </location>
</feature>
<dbReference type="OrthoDB" id="9762420at2"/>
<dbReference type="Pfam" id="PF04717">
    <property type="entry name" value="Phage_base_V"/>
    <property type="match status" value="1"/>
</dbReference>
<evidence type="ECO:0000313" key="3">
    <source>
        <dbReference type="Proteomes" id="UP000320085"/>
    </source>
</evidence>
<name>A0A543PUF2_9MICO</name>
<evidence type="ECO:0000313" key="2">
    <source>
        <dbReference type="EMBL" id="TQN47686.1"/>
    </source>
</evidence>